<reference evidence="14 15" key="1">
    <citation type="submission" date="2017-07" db="EMBL/GenBank/DDBJ databases">
        <title>Draft whole genome sequences of clinical Proprionibacteriaceae strains.</title>
        <authorList>
            <person name="Bernier A.-M."/>
            <person name="Bernard K."/>
            <person name="Domingo M.-C."/>
        </authorList>
    </citation>
    <scope>NUCLEOTIDE SEQUENCE [LARGE SCALE GENOMIC DNA]</scope>
    <source>
        <strain evidence="14 15">NML 160184</strain>
    </source>
</reference>
<gene>
    <name evidence="14" type="primary">folP</name>
    <name evidence="14" type="ORF">CGZ92_12465</name>
</gene>
<dbReference type="PROSITE" id="PS50972">
    <property type="entry name" value="PTERIN_BINDING"/>
    <property type="match status" value="1"/>
</dbReference>
<dbReference type="AlphaFoldDB" id="A0A255E9D3"/>
<dbReference type="InterPro" id="IPR045031">
    <property type="entry name" value="DHP_synth-like"/>
</dbReference>
<dbReference type="Proteomes" id="UP000216533">
    <property type="component" value="Unassembled WGS sequence"/>
</dbReference>
<evidence type="ECO:0000256" key="10">
    <source>
        <dbReference type="ARBA" id="ARBA00022909"/>
    </source>
</evidence>
<dbReference type="Pfam" id="PF00809">
    <property type="entry name" value="Pterin_bind"/>
    <property type="match status" value="1"/>
</dbReference>
<name>A0A255E9D3_9ACTN</name>
<comment type="caution">
    <text evidence="14">The sequence shown here is derived from an EMBL/GenBank/DDBJ whole genome shotgun (WGS) entry which is preliminary data.</text>
</comment>
<evidence type="ECO:0000259" key="13">
    <source>
        <dbReference type="PROSITE" id="PS50972"/>
    </source>
</evidence>
<feature type="region of interest" description="Disordered" evidence="12">
    <location>
        <begin position="270"/>
        <end position="292"/>
    </location>
</feature>
<organism evidence="14 15">
    <name type="scientific">Parenemella sanctibonifatiensis</name>
    <dbReference type="NCBI Taxonomy" id="2016505"/>
    <lineage>
        <taxon>Bacteria</taxon>
        <taxon>Bacillati</taxon>
        <taxon>Actinomycetota</taxon>
        <taxon>Actinomycetes</taxon>
        <taxon>Propionibacteriales</taxon>
        <taxon>Propionibacteriaceae</taxon>
        <taxon>Parenemella</taxon>
    </lineage>
</organism>
<comment type="similarity">
    <text evidence="4">Belongs to the DHPS family.</text>
</comment>
<dbReference type="FunFam" id="3.20.20.20:FF:000006">
    <property type="entry name" value="Dihydropteroate synthase"/>
    <property type="match status" value="1"/>
</dbReference>
<evidence type="ECO:0000256" key="3">
    <source>
        <dbReference type="ARBA" id="ARBA00004763"/>
    </source>
</evidence>
<dbReference type="GO" id="GO:0004156">
    <property type="term" value="F:dihydropteroate synthase activity"/>
    <property type="evidence" value="ECO:0007669"/>
    <property type="project" value="UniProtKB-EC"/>
</dbReference>
<keyword evidence="10" id="KW-0289">Folate biosynthesis</keyword>
<dbReference type="InterPro" id="IPR000489">
    <property type="entry name" value="Pterin-binding_dom"/>
</dbReference>
<evidence type="ECO:0000256" key="1">
    <source>
        <dbReference type="ARBA" id="ARBA00000012"/>
    </source>
</evidence>
<evidence type="ECO:0000256" key="11">
    <source>
        <dbReference type="ARBA" id="ARBA00030193"/>
    </source>
</evidence>
<dbReference type="EC" id="2.5.1.15" evidence="5"/>
<dbReference type="InterPro" id="IPR006390">
    <property type="entry name" value="DHP_synth_dom"/>
</dbReference>
<keyword evidence="8" id="KW-0479">Metal-binding</keyword>
<dbReference type="PANTHER" id="PTHR20941">
    <property type="entry name" value="FOLATE SYNTHESIS PROTEINS"/>
    <property type="match status" value="1"/>
</dbReference>
<proteinExistence type="inferred from homology"/>
<keyword evidence="7" id="KW-0808">Transferase</keyword>
<dbReference type="InterPro" id="IPR011005">
    <property type="entry name" value="Dihydropteroate_synth-like_sf"/>
</dbReference>
<dbReference type="GO" id="GO:0046656">
    <property type="term" value="P:folic acid biosynthetic process"/>
    <property type="evidence" value="ECO:0007669"/>
    <property type="project" value="UniProtKB-KW"/>
</dbReference>
<evidence type="ECO:0000313" key="15">
    <source>
        <dbReference type="Proteomes" id="UP000216533"/>
    </source>
</evidence>
<evidence type="ECO:0000256" key="5">
    <source>
        <dbReference type="ARBA" id="ARBA00012458"/>
    </source>
</evidence>
<evidence type="ECO:0000256" key="7">
    <source>
        <dbReference type="ARBA" id="ARBA00022679"/>
    </source>
</evidence>
<dbReference type="CDD" id="cd00739">
    <property type="entry name" value="DHPS"/>
    <property type="match status" value="1"/>
</dbReference>
<dbReference type="GO" id="GO:0005829">
    <property type="term" value="C:cytosol"/>
    <property type="evidence" value="ECO:0007669"/>
    <property type="project" value="TreeGrafter"/>
</dbReference>
<dbReference type="NCBIfam" id="TIGR01496">
    <property type="entry name" value="DHPS"/>
    <property type="match status" value="1"/>
</dbReference>
<keyword evidence="9" id="KW-0460">Magnesium</keyword>
<evidence type="ECO:0000256" key="9">
    <source>
        <dbReference type="ARBA" id="ARBA00022842"/>
    </source>
</evidence>
<protein>
    <recommendedName>
        <fullName evidence="6">Dihydropteroate synthase</fullName>
        <ecNumber evidence="5">2.5.1.15</ecNumber>
    </recommendedName>
    <alternativeName>
        <fullName evidence="11">Dihydropteroate pyrophosphorylase</fullName>
    </alternativeName>
</protein>
<dbReference type="GO" id="GO:0046872">
    <property type="term" value="F:metal ion binding"/>
    <property type="evidence" value="ECO:0007669"/>
    <property type="project" value="UniProtKB-KW"/>
</dbReference>
<feature type="domain" description="Pterin-binding" evidence="13">
    <location>
        <begin position="1"/>
        <end position="258"/>
    </location>
</feature>
<evidence type="ECO:0000256" key="12">
    <source>
        <dbReference type="SAM" id="MobiDB-lite"/>
    </source>
</evidence>
<dbReference type="SUPFAM" id="SSF51717">
    <property type="entry name" value="Dihydropteroate synthetase-like"/>
    <property type="match status" value="1"/>
</dbReference>
<dbReference type="PANTHER" id="PTHR20941:SF1">
    <property type="entry name" value="FOLIC ACID SYNTHESIS PROTEIN FOL1"/>
    <property type="match status" value="1"/>
</dbReference>
<comment type="cofactor">
    <cofactor evidence="2">
        <name>Mg(2+)</name>
        <dbReference type="ChEBI" id="CHEBI:18420"/>
    </cofactor>
</comment>
<comment type="pathway">
    <text evidence="3">Cofactor biosynthesis; tetrahydrofolate biosynthesis; 7,8-dihydrofolate from 2-amino-4-hydroxy-6-hydroxymethyl-7,8-dihydropteridine diphosphate and 4-aminobenzoate: step 1/2.</text>
</comment>
<accession>A0A255E9D3</accession>
<evidence type="ECO:0000256" key="6">
    <source>
        <dbReference type="ARBA" id="ARBA00016919"/>
    </source>
</evidence>
<dbReference type="PROSITE" id="PS00793">
    <property type="entry name" value="DHPS_2"/>
    <property type="match status" value="1"/>
</dbReference>
<sequence>MGILNLTEDSFSDGGTHLAPEAALRHARRMVAEGASIVDVGAESTRPGAQRVPADVELARVVPIVTALAAAGVAVSVDTMRAEVAHASAEAGAAFINDVSGGLADPEMLPVVAASGIGYITMHWRGHSERMQEQAVYADVVAEVCQELEARVEAALAAGIRPDLLAVDPGLGFSKTTEHNWTLLAALDRLSQLAGRRWPLLVGASRKGFLGTLLASDGQPRPPLERDVATAAITALVAQHRVWAVRTHEVVGQCDAVRVAEALRDRQRPLASVGYGAGPTRSGPSERGEGRD</sequence>
<dbReference type="GO" id="GO:0046654">
    <property type="term" value="P:tetrahydrofolate biosynthetic process"/>
    <property type="evidence" value="ECO:0007669"/>
    <property type="project" value="TreeGrafter"/>
</dbReference>
<evidence type="ECO:0000256" key="2">
    <source>
        <dbReference type="ARBA" id="ARBA00001946"/>
    </source>
</evidence>
<evidence type="ECO:0000256" key="8">
    <source>
        <dbReference type="ARBA" id="ARBA00022723"/>
    </source>
</evidence>
<comment type="catalytic activity">
    <reaction evidence="1">
        <text>(7,8-dihydropterin-6-yl)methyl diphosphate + 4-aminobenzoate = 7,8-dihydropteroate + diphosphate</text>
        <dbReference type="Rhea" id="RHEA:19949"/>
        <dbReference type="ChEBI" id="CHEBI:17836"/>
        <dbReference type="ChEBI" id="CHEBI:17839"/>
        <dbReference type="ChEBI" id="CHEBI:33019"/>
        <dbReference type="ChEBI" id="CHEBI:72950"/>
        <dbReference type="EC" id="2.5.1.15"/>
    </reaction>
</comment>
<dbReference type="Gene3D" id="3.20.20.20">
    <property type="entry name" value="Dihydropteroate synthase-like"/>
    <property type="match status" value="1"/>
</dbReference>
<dbReference type="EMBL" id="NMVI01000027">
    <property type="protein sequence ID" value="OYN84743.1"/>
    <property type="molecule type" value="Genomic_DNA"/>
</dbReference>
<evidence type="ECO:0000256" key="4">
    <source>
        <dbReference type="ARBA" id="ARBA00009503"/>
    </source>
</evidence>
<evidence type="ECO:0000313" key="14">
    <source>
        <dbReference type="EMBL" id="OYN84743.1"/>
    </source>
</evidence>